<accession>A0A2U2CE22</accession>
<dbReference type="PANTHER" id="PTHR32385">
    <property type="entry name" value="MANNOSYL PHOSPHORYLINOSITOL CERAMIDE SYNTHASE"/>
    <property type="match status" value="1"/>
</dbReference>
<dbReference type="RefSeq" id="WP_109532247.1">
    <property type="nucleotide sequence ID" value="NZ_QEYD01000003.1"/>
</dbReference>
<dbReference type="GO" id="GO:0051999">
    <property type="term" value="P:mannosyl-inositol phosphorylceramide biosynthetic process"/>
    <property type="evidence" value="ECO:0007669"/>
    <property type="project" value="TreeGrafter"/>
</dbReference>
<dbReference type="AlphaFoldDB" id="A0A2U2CE22"/>
<dbReference type="Pfam" id="PF14559">
    <property type="entry name" value="TPR_19"/>
    <property type="match status" value="1"/>
</dbReference>
<dbReference type="SUPFAM" id="SSF53448">
    <property type="entry name" value="Nucleotide-diphospho-sugar transferases"/>
    <property type="match status" value="1"/>
</dbReference>
<dbReference type="Proteomes" id="UP000244940">
    <property type="component" value="Unassembled WGS sequence"/>
</dbReference>
<dbReference type="Pfam" id="PF04488">
    <property type="entry name" value="Gly_transf_sug"/>
    <property type="match status" value="1"/>
</dbReference>
<protein>
    <recommendedName>
        <fullName evidence="4">Mannosyltransferase</fullName>
    </recommendedName>
</protein>
<comment type="caution">
    <text evidence="2">The sequence shown here is derived from an EMBL/GenBank/DDBJ whole genome shotgun (WGS) entry which is preliminary data.</text>
</comment>
<name>A0A2U2CE22_9RHOB</name>
<reference evidence="2 3" key="1">
    <citation type="submission" date="2018-05" db="EMBL/GenBank/DDBJ databases">
        <title>Pararhodobacter marina sp. nov., isolated from deep-sea water of the Indian Ocean.</title>
        <authorList>
            <person name="Lai Q.Sr."/>
            <person name="Liu X."/>
            <person name="Shao Z."/>
        </authorList>
    </citation>
    <scope>NUCLEOTIDE SEQUENCE [LARGE SCALE GENOMIC DNA]</scope>
    <source>
        <strain evidence="2 3">CIC4N-9</strain>
    </source>
</reference>
<evidence type="ECO:0000256" key="1">
    <source>
        <dbReference type="ARBA" id="ARBA00022679"/>
    </source>
</evidence>
<dbReference type="InterPro" id="IPR051706">
    <property type="entry name" value="Glycosyltransferase_domain"/>
</dbReference>
<dbReference type="OrthoDB" id="146908at2"/>
<dbReference type="GO" id="GO:0016020">
    <property type="term" value="C:membrane"/>
    <property type="evidence" value="ECO:0007669"/>
    <property type="project" value="GOC"/>
</dbReference>
<dbReference type="Gene3D" id="1.25.40.10">
    <property type="entry name" value="Tetratricopeptide repeat domain"/>
    <property type="match status" value="2"/>
</dbReference>
<dbReference type="InterPro" id="IPR011990">
    <property type="entry name" value="TPR-like_helical_dom_sf"/>
</dbReference>
<dbReference type="InterPro" id="IPR007577">
    <property type="entry name" value="GlycoTrfase_DXD_sugar-bd_CS"/>
</dbReference>
<dbReference type="GO" id="GO:0000030">
    <property type="term" value="F:mannosyltransferase activity"/>
    <property type="evidence" value="ECO:0007669"/>
    <property type="project" value="TreeGrafter"/>
</dbReference>
<evidence type="ECO:0008006" key="4">
    <source>
        <dbReference type="Google" id="ProtNLM"/>
    </source>
</evidence>
<dbReference type="EMBL" id="QEYD01000003">
    <property type="protein sequence ID" value="PWE30100.1"/>
    <property type="molecule type" value="Genomic_DNA"/>
</dbReference>
<keyword evidence="3" id="KW-1185">Reference proteome</keyword>
<keyword evidence="1" id="KW-0808">Transferase</keyword>
<gene>
    <name evidence="2" type="ORF">C4N9_05185</name>
</gene>
<evidence type="ECO:0000313" key="3">
    <source>
        <dbReference type="Proteomes" id="UP000244940"/>
    </source>
</evidence>
<dbReference type="GeneID" id="94364272"/>
<dbReference type="SUPFAM" id="SSF48452">
    <property type="entry name" value="TPR-like"/>
    <property type="match status" value="1"/>
</dbReference>
<sequence length="690" mass="74685">MPALAQQMWTAPLPDPSAPGRDLVAGLARLDYDAALAGAATLVRMDLPVDLDPLQKRWPGSVDLARLSVEATRDAGPLETVVKRANRRRAALAWAHWSLDDPDRALAAVSRLDPASPSHDGDLAAQAEIRILLDLPADPPPGPQGARLSLLQTWRREGAAALARRMTLESPALPAHPGLWSWLIDTFVAERDFDSAGAAFARLAARQPDHPATAAQRIRLALEQGRTVEARRLLDAQVDAQGARDTPWLWSAQRHIQHLRCLLDTLSAGSRPDYAPVLDHATRALRLFPRNRVLQGLHVQARELADDWAALARDLDSHPDARMAARSLLRLGLPEAALARLAPPDPALPDDALRTRLRRAETLLRMGRTDAAMQALGPAPAAIPMRAEHAFWQAEIAAASRDLTTARTVLSEALDTSPTRMGLRLTAARVAFLSGDAPGAQDQLDAFRALKTAELGMDPGLDLRDRIVADALGAAPGPAQAALGFACAVPAFIPLADSPIPERVAHYWEGPRSSAITRSLAAWAALCPQRLFDAESARDWLERNTALAPLFDRLPDPATRADLFRLALLAAEGGIFVDLDEYPRAGLADWLEGARLVLVIEEGHATIANNFLAAEPGLPFMAGLRDRVAATLAETETPYPWWHSGPARITQAAAGLVGAPGIRFLTQPDYETRIATNLPFPHKRSAAHWR</sequence>
<dbReference type="InterPro" id="IPR029044">
    <property type="entry name" value="Nucleotide-diphossugar_trans"/>
</dbReference>
<proteinExistence type="predicted"/>
<dbReference type="Gene3D" id="3.90.550.20">
    <property type="match status" value="1"/>
</dbReference>
<organism evidence="2 3">
    <name type="scientific">Pararhodobacter marinus</name>
    <dbReference type="NCBI Taxonomy" id="2184063"/>
    <lineage>
        <taxon>Bacteria</taxon>
        <taxon>Pseudomonadati</taxon>
        <taxon>Pseudomonadota</taxon>
        <taxon>Alphaproteobacteria</taxon>
        <taxon>Rhodobacterales</taxon>
        <taxon>Paracoccaceae</taxon>
        <taxon>Pararhodobacter</taxon>
    </lineage>
</organism>
<dbReference type="PANTHER" id="PTHR32385:SF15">
    <property type="entry name" value="INOSITOL PHOSPHOCERAMIDE MANNOSYLTRANSFERASE 1"/>
    <property type="match status" value="1"/>
</dbReference>
<evidence type="ECO:0000313" key="2">
    <source>
        <dbReference type="EMBL" id="PWE30100.1"/>
    </source>
</evidence>